<dbReference type="InterPro" id="IPR020094">
    <property type="entry name" value="TruA/RsuA/RluB/E/F_N"/>
</dbReference>
<feature type="compositionally biased region" description="Basic residues" evidence="5">
    <location>
        <begin position="1"/>
        <end position="13"/>
    </location>
</feature>
<dbReference type="Pfam" id="PF00849">
    <property type="entry name" value="PseudoU_synth_2"/>
    <property type="match status" value="1"/>
</dbReference>
<dbReference type="Proteomes" id="UP001207408">
    <property type="component" value="Unassembled WGS sequence"/>
</dbReference>
<sequence length="274" mass="31266">MNDKSQKKHRKGRPFQSKKQTAIKENIPTPPSQTKEKDQIRLNKFIANAGVCSRREADRLIAEGLIKVNGEVVTLVGSMVKLNDEVIYEGKVLNAEKLVYVLLNKPKDCVTTLSDPHAKRTVIDIVKNACTERIYPVGRLDKMTTGVLLLTNDGDLAKRLTHPSHEHRKIYHAFLDKPISKEDLKKIETGFELEDGFIKSDKLSLVKENPLEVGIEIHSGKNRIVRRIFKHLGYEVIKLDRVYFSGLTKKDVPRGKWRFLTQKEITFLKAGIMK</sequence>
<feature type="domain" description="RNA-binding S4" evidence="6">
    <location>
        <begin position="40"/>
        <end position="107"/>
    </location>
</feature>
<evidence type="ECO:0000313" key="7">
    <source>
        <dbReference type="EMBL" id="MCW3805421.1"/>
    </source>
</evidence>
<organism evidence="7 8">
    <name type="scientific">Plebeiibacterium marinum</name>
    <dbReference type="NCBI Taxonomy" id="2992111"/>
    <lineage>
        <taxon>Bacteria</taxon>
        <taxon>Pseudomonadati</taxon>
        <taxon>Bacteroidota</taxon>
        <taxon>Bacteroidia</taxon>
        <taxon>Marinilabiliales</taxon>
        <taxon>Marinilabiliaceae</taxon>
        <taxon>Plebeiibacterium</taxon>
    </lineage>
</organism>
<evidence type="ECO:0000256" key="4">
    <source>
        <dbReference type="RuleBase" id="RU003887"/>
    </source>
</evidence>
<name>A0AAE3MCQ2_9BACT</name>
<protein>
    <recommendedName>
        <fullName evidence="4">Pseudouridine synthase</fullName>
        <ecNumber evidence="4">5.4.99.-</ecNumber>
    </recommendedName>
</protein>
<dbReference type="PROSITE" id="PS01149">
    <property type="entry name" value="PSI_RSU"/>
    <property type="match status" value="1"/>
</dbReference>
<dbReference type="EC" id="5.4.99.-" evidence="4"/>
<dbReference type="SMART" id="SM00363">
    <property type="entry name" value="S4"/>
    <property type="match status" value="1"/>
</dbReference>
<dbReference type="PROSITE" id="PS50889">
    <property type="entry name" value="S4"/>
    <property type="match status" value="1"/>
</dbReference>
<dbReference type="CDD" id="cd02870">
    <property type="entry name" value="PseudoU_synth_RsuA_like"/>
    <property type="match status" value="1"/>
</dbReference>
<comment type="similarity">
    <text evidence="1 4">Belongs to the pseudouridine synthase RsuA family.</text>
</comment>
<dbReference type="RefSeq" id="WP_301198792.1">
    <property type="nucleotide sequence ID" value="NZ_JAPDPI010000011.1"/>
</dbReference>
<keyword evidence="8" id="KW-1185">Reference proteome</keyword>
<dbReference type="EMBL" id="JAPDPI010000011">
    <property type="protein sequence ID" value="MCW3805421.1"/>
    <property type="molecule type" value="Genomic_DNA"/>
</dbReference>
<dbReference type="CDD" id="cd00165">
    <property type="entry name" value="S4"/>
    <property type="match status" value="1"/>
</dbReference>
<dbReference type="InterPro" id="IPR000748">
    <property type="entry name" value="PsdUridine_synth_RsuA/RluB/E/F"/>
</dbReference>
<accession>A0AAE3MCQ2</accession>
<reference evidence="7" key="1">
    <citation type="submission" date="2022-10" db="EMBL/GenBank/DDBJ databases">
        <authorList>
            <person name="Yu W.X."/>
        </authorList>
    </citation>
    <scope>NUCLEOTIDE SEQUENCE</scope>
    <source>
        <strain evidence="7">D04</strain>
    </source>
</reference>
<gene>
    <name evidence="7" type="ORF">OM074_07260</name>
</gene>
<dbReference type="SUPFAM" id="SSF55174">
    <property type="entry name" value="Alpha-L RNA-binding motif"/>
    <property type="match status" value="1"/>
</dbReference>
<dbReference type="FunFam" id="3.10.290.10:FF:000003">
    <property type="entry name" value="Pseudouridine synthase"/>
    <property type="match status" value="1"/>
</dbReference>
<dbReference type="InterPro" id="IPR036986">
    <property type="entry name" value="S4_RNA-bd_sf"/>
</dbReference>
<dbReference type="InterPro" id="IPR006145">
    <property type="entry name" value="PsdUridine_synth_RsuA/RluA"/>
</dbReference>
<dbReference type="Gene3D" id="3.30.70.1560">
    <property type="entry name" value="Alpha-L RNA-binding motif"/>
    <property type="match status" value="1"/>
</dbReference>
<dbReference type="PANTHER" id="PTHR47683:SF2">
    <property type="entry name" value="RNA-BINDING S4 DOMAIN-CONTAINING PROTEIN"/>
    <property type="match status" value="1"/>
</dbReference>
<comment type="caution">
    <text evidence="7">The sequence shown here is derived from an EMBL/GenBank/DDBJ whole genome shotgun (WGS) entry which is preliminary data.</text>
</comment>
<dbReference type="SUPFAM" id="SSF55120">
    <property type="entry name" value="Pseudouridine synthase"/>
    <property type="match status" value="1"/>
</dbReference>
<dbReference type="InterPro" id="IPR018496">
    <property type="entry name" value="PsdUridine_synth_RsuA/RluB_CS"/>
</dbReference>
<proteinExistence type="inferred from homology"/>
<dbReference type="GO" id="GO:0000455">
    <property type="term" value="P:enzyme-directed rRNA pseudouridine synthesis"/>
    <property type="evidence" value="ECO:0007669"/>
    <property type="project" value="UniProtKB-ARBA"/>
</dbReference>
<dbReference type="InterPro" id="IPR020103">
    <property type="entry name" value="PsdUridine_synth_cat_dom_sf"/>
</dbReference>
<evidence type="ECO:0000259" key="6">
    <source>
        <dbReference type="SMART" id="SM00363"/>
    </source>
</evidence>
<dbReference type="PANTHER" id="PTHR47683">
    <property type="entry name" value="PSEUDOURIDINE SYNTHASE FAMILY PROTEIN-RELATED"/>
    <property type="match status" value="1"/>
</dbReference>
<evidence type="ECO:0000256" key="5">
    <source>
        <dbReference type="SAM" id="MobiDB-lite"/>
    </source>
</evidence>
<dbReference type="Gene3D" id="3.30.70.580">
    <property type="entry name" value="Pseudouridine synthase I, catalytic domain, N-terminal subdomain"/>
    <property type="match status" value="1"/>
</dbReference>
<dbReference type="NCBIfam" id="TIGR00093">
    <property type="entry name" value="pseudouridine synthase"/>
    <property type="match status" value="1"/>
</dbReference>
<evidence type="ECO:0000256" key="1">
    <source>
        <dbReference type="ARBA" id="ARBA00008348"/>
    </source>
</evidence>
<evidence type="ECO:0000256" key="3">
    <source>
        <dbReference type="PROSITE-ProRule" id="PRU00182"/>
    </source>
</evidence>
<dbReference type="Pfam" id="PF01479">
    <property type="entry name" value="S4"/>
    <property type="match status" value="1"/>
</dbReference>
<keyword evidence="2 4" id="KW-0413">Isomerase</keyword>
<dbReference type="InterPro" id="IPR050343">
    <property type="entry name" value="RsuA_PseudoU_synthase"/>
</dbReference>
<dbReference type="Gene3D" id="3.10.290.10">
    <property type="entry name" value="RNA-binding S4 domain"/>
    <property type="match status" value="1"/>
</dbReference>
<dbReference type="GO" id="GO:0120159">
    <property type="term" value="F:rRNA pseudouridine synthase activity"/>
    <property type="evidence" value="ECO:0007669"/>
    <property type="project" value="UniProtKB-ARBA"/>
</dbReference>
<dbReference type="GO" id="GO:0003723">
    <property type="term" value="F:RNA binding"/>
    <property type="evidence" value="ECO:0007669"/>
    <property type="project" value="UniProtKB-KW"/>
</dbReference>
<dbReference type="InterPro" id="IPR002942">
    <property type="entry name" value="S4_RNA-bd"/>
</dbReference>
<dbReference type="AlphaFoldDB" id="A0AAE3MCQ2"/>
<evidence type="ECO:0000256" key="2">
    <source>
        <dbReference type="ARBA" id="ARBA00023235"/>
    </source>
</evidence>
<keyword evidence="3" id="KW-0694">RNA-binding</keyword>
<feature type="region of interest" description="Disordered" evidence="5">
    <location>
        <begin position="1"/>
        <end position="37"/>
    </location>
</feature>
<evidence type="ECO:0000313" key="8">
    <source>
        <dbReference type="Proteomes" id="UP001207408"/>
    </source>
</evidence>
<dbReference type="InterPro" id="IPR042092">
    <property type="entry name" value="PsdUridine_s_RsuA/RluB/E/F_cat"/>
</dbReference>